<dbReference type="InterPro" id="IPR042112">
    <property type="entry name" value="P_AcTrfase_dom2"/>
</dbReference>
<dbReference type="GO" id="GO:0051287">
    <property type="term" value="F:NAD binding"/>
    <property type="evidence" value="ECO:0007669"/>
    <property type="project" value="InterPro"/>
</dbReference>
<dbReference type="EC" id="1.1.1.40" evidence="4"/>
<reference evidence="4 5" key="1">
    <citation type="submission" date="2018-06" db="EMBL/GenBank/DDBJ databases">
        <authorList>
            <consortium name="Pathogen Informatics"/>
            <person name="Doyle S."/>
        </authorList>
    </citation>
    <scope>NUCLEOTIDE SEQUENCE [LARGE SCALE GENOMIC DNA]</scope>
    <source>
        <strain evidence="4 5">NCTC12961</strain>
    </source>
</reference>
<accession>A0A2X4UWU2</accession>
<evidence type="ECO:0000313" key="5">
    <source>
        <dbReference type="Proteomes" id="UP000248897"/>
    </source>
</evidence>
<dbReference type="Gene3D" id="3.40.50.720">
    <property type="entry name" value="NAD(P)-binding Rossmann-like Domain"/>
    <property type="match status" value="1"/>
</dbReference>
<gene>
    <name evidence="4" type="primary">maeB_1</name>
    <name evidence="4" type="ORF">NCTC12961_04312</name>
</gene>
<protein>
    <submittedName>
        <fullName evidence="4">NADP-dependent malic enzyme</fullName>
        <ecNumber evidence="4">1.1.1.40</ecNumber>
    </submittedName>
</protein>
<dbReference type="Gene3D" id="3.40.50.10750">
    <property type="entry name" value="Isocitrate/Isopropylmalate dehydrogenase-like"/>
    <property type="match status" value="1"/>
</dbReference>
<dbReference type="PANTHER" id="PTHR43356:SF3">
    <property type="entry name" value="PHOSPHATE ACETYLTRANSFERASE"/>
    <property type="match status" value="1"/>
</dbReference>
<dbReference type="InterPro" id="IPR002505">
    <property type="entry name" value="PTA_PTB"/>
</dbReference>
<dbReference type="Gene3D" id="3.40.50.10950">
    <property type="match status" value="1"/>
</dbReference>
<name>A0A2X4UWU2_SERPL</name>
<dbReference type="AlphaFoldDB" id="A0A2X4UWU2"/>
<dbReference type="InterPro" id="IPR050500">
    <property type="entry name" value="Phos_Acetyltrans/Butyryltrans"/>
</dbReference>
<dbReference type="InterPro" id="IPR036291">
    <property type="entry name" value="NAD(P)-bd_dom_sf"/>
</dbReference>
<keyword evidence="2" id="KW-0012">Acyltransferase</keyword>
<dbReference type="Pfam" id="PF01515">
    <property type="entry name" value="PTA_PTB"/>
    <property type="match status" value="1"/>
</dbReference>
<organism evidence="4 5">
    <name type="scientific">Serratia plymuthica</name>
    <dbReference type="NCBI Taxonomy" id="82996"/>
    <lineage>
        <taxon>Bacteria</taxon>
        <taxon>Pseudomonadati</taxon>
        <taxon>Pseudomonadota</taxon>
        <taxon>Gammaproteobacteria</taxon>
        <taxon>Enterobacterales</taxon>
        <taxon>Yersiniaceae</taxon>
        <taxon>Serratia</taxon>
    </lineage>
</organism>
<evidence type="ECO:0000313" key="4">
    <source>
        <dbReference type="EMBL" id="SQI44326.1"/>
    </source>
</evidence>
<proteinExistence type="predicted"/>
<evidence type="ECO:0000256" key="1">
    <source>
        <dbReference type="ARBA" id="ARBA00022679"/>
    </source>
</evidence>
<keyword evidence="1" id="KW-0808">Transferase</keyword>
<dbReference type="GO" id="GO:0016746">
    <property type="term" value="F:acyltransferase activity"/>
    <property type="evidence" value="ECO:0007669"/>
    <property type="project" value="UniProtKB-KW"/>
</dbReference>
<dbReference type="InterPro" id="IPR012302">
    <property type="entry name" value="Malic_NAD-bd"/>
</dbReference>
<dbReference type="SUPFAM" id="SSF53659">
    <property type="entry name" value="Isocitrate/Isopropylmalate dehydrogenase-like"/>
    <property type="match status" value="1"/>
</dbReference>
<feature type="domain" description="Malic enzyme NAD-binding" evidence="3">
    <location>
        <begin position="1"/>
        <end position="118"/>
    </location>
</feature>
<dbReference type="Proteomes" id="UP000248897">
    <property type="component" value="Chromosome 1"/>
</dbReference>
<evidence type="ECO:0000256" key="2">
    <source>
        <dbReference type="ARBA" id="ARBA00023315"/>
    </source>
</evidence>
<dbReference type="GO" id="GO:0004473">
    <property type="term" value="F:malate dehydrogenase (decarboxylating) (NADP+) activity"/>
    <property type="evidence" value="ECO:0007669"/>
    <property type="project" value="UniProtKB-EC"/>
</dbReference>
<dbReference type="SUPFAM" id="SSF51735">
    <property type="entry name" value="NAD(P)-binding Rossmann-fold domains"/>
    <property type="match status" value="1"/>
</dbReference>
<evidence type="ECO:0000259" key="3">
    <source>
        <dbReference type="SMART" id="SM00919"/>
    </source>
</evidence>
<sequence>MALANPEPEILPPLAKAVRPDAIICTGRSDYPNQVNNVLCFPFIFRGALDVGATTINEEMKLACVHAIADLALAEQNDVVASAYGDQDLSFGPEYIIPKPFDPRLIVKIAPAVARAAMESGVATRPIEDFDAYVEKLSEFVYKTNLFMKPIFALAKKEMKRVVLAEGEEERVLHATQELVSQGLAYPILVGRPSVIEMRLQKLGLQLTPGKDFEVVNNESDPRFNEYWGEYYQIMKRRGVSQEQARRAVIGNPTLIAAIMLHRGEADAMICGTIGSYHEHYEVVKNVFGFREGAHVAGAMNALLLPSGNTFIADTYVNDDPTPEQLAEITLMAAETVRRFGIEPKVALLSHSSFGSSDCPAARKMRKTLELVNQMAPELEIDGEMHGDAALVESIRHDLMPDSPLKGAANVLIMPNMEAARISYNLLRVSSSEGVTVGPVLMGVSKPVHILTPIASVRRIVNMVALAVVEAQTEPL</sequence>
<dbReference type="EMBL" id="LS483469">
    <property type="protein sequence ID" value="SQI44326.1"/>
    <property type="molecule type" value="Genomic_DNA"/>
</dbReference>
<dbReference type="InterPro" id="IPR042113">
    <property type="entry name" value="P_AcTrfase_dom1"/>
</dbReference>
<dbReference type="FunFam" id="3.40.50.10750:FF:000002">
    <property type="entry name" value="NADP-dependent malic enzyme"/>
    <property type="match status" value="1"/>
</dbReference>
<dbReference type="SMART" id="SM00919">
    <property type="entry name" value="Malic_M"/>
    <property type="match status" value="1"/>
</dbReference>
<keyword evidence="4" id="KW-0560">Oxidoreductase</keyword>
<dbReference type="STRING" id="82996.ADP72_17875"/>
<dbReference type="FunFam" id="3.40.50.720:FF:000095">
    <property type="entry name" value="NADP-dependent malic enzyme"/>
    <property type="match status" value="1"/>
</dbReference>
<dbReference type="PANTHER" id="PTHR43356">
    <property type="entry name" value="PHOSPHATE ACETYLTRANSFERASE"/>
    <property type="match status" value="1"/>
</dbReference>